<dbReference type="HOGENOM" id="CLU_023194_25_2_1"/>
<dbReference type="InterPro" id="IPR051317">
    <property type="entry name" value="Gfo/Idh/MocA_oxidoreduct"/>
</dbReference>
<accession>A0A0D2HGK6</accession>
<sequence length="373" mass="41013">MAKLIRVGFIGLNSSSAKTMSGQWATNAHLPYLTKSSEYTITALCNSSMESAKKVIERHGLDPAKVHAYGDPESLANDPDVDLVVCSVNVAQHYTLCKPALLSGKMVFCEWPLASNMEQMKELANLASERHVKTMVGLQGRNGPYIQAIKNKIGDGPGQIGQILSTSVTVQTHLGLALPQDVAYLAKKEVGGNILTISAIHLLDTLTSGLGEIKAFHSVVKNKRTTFALLDSNMKVIDPAHPITSPDHVFVHGELEGDIPFDFQLRGGPPFKNTPSLDWRIYAMKGEIRISSMGGNLSTEKGVKFQVYHFDTEEVEDIELDKVFDENDPGLGFQPPADNVARLYSAFAKGETDKYLNFQQSLKWAEFIDKLYE</sequence>
<evidence type="ECO:0008006" key="5">
    <source>
        <dbReference type="Google" id="ProtNLM"/>
    </source>
</evidence>
<evidence type="ECO:0000259" key="1">
    <source>
        <dbReference type="Pfam" id="PF01408"/>
    </source>
</evidence>
<dbReference type="InterPro" id="IPR000683">
    <property type="entry name" value="Gfo/Idh/MocA-like_OxRdtase_N"/>
</dbReference>
<dbReference type="Gene3D" id="3.40.50.720">
    <property type="entry name" value="NAD(P)-binding Rossmann-like Domain"/>
    <property type="match status" value="1"/>
</dbReference>
<dbReference type="InterPro" id="IPR036291">
    <property type="entry name" value="NAD(P)-bd_dom_sf"/>
</dbReference>
<dbReference type="Gene3D" id="3.30.360.10">
    <property type="entry name" value="Dihydrodipicolinate Reductase, domain 2"/>
    <property type="match status" value="1"/>
</dbReference>
<dbReference type="SUPFAM" id="SSF55347">
    <property type="entry name" value="Glyceraldehyde-3-phosphate dehydrogenase-like, C-terminal domain"/>
    <property type="match status" value="1"/>
</dbReference>
<dbReference type="PANTHER" id="PTHR43708:SF1">
    <property type="entry name" value="GALACTOSE_LACTOSE METABOLISM REGULATORY PROTEIN GAL80"/>
    <property type="match status" value="1"/>
</dbReference>
<evidence type="ECO:0000313" key="3">
    <source>
        <dbReference type="EMBL" id="KIX09813.1"/>
    </source>
</evidence>
<dbReference type="OrthoDB" id="64915at2759"/>
<dbReference type="RefSeq" id="XP_013276949.1">
    <property type="nucleotide sequence ID" value="XM_013421495.1"/>
</dbReference>
<feature type="domain" description="Gal80p-like C-terminal" evidence="2">
    <location>
        <begin position="144"/>
        <end position="291"/>
    </location>
</feature>
<dbReference type="EMBL" id="KN847475">
    <property type="protein sequence ID" value="KIX09813.1"/>
    <property type="molecule type" value="Genomic_DNA"/>
</dbReference>
<gene>
    <name evidence="3" type="ORF">Z518_00894</name>
</gene>
<dbReference type="VEuPathDB" id="FungiDB:Z518_00894"/>
<organism evidence="3 4">
    <name type="scientific">Rhinocladiella mackenziei CBS 650.93</name>
    <dbReference type="NCBI Taxonomy" id="1442369"/>
    <lineage>
        <taxon>Eukaryota</taxon>
        <taxon>Fungi</taxon>
        <taxon>Dikarya</taxon>
        <taxon>Ascomycota</taxon>
        <taxon>Pezizomycotina</taxon>
        <taxon>Eurotiomycetes</taxon>
        <taxon>Chaetothyriomycetidae</taxon>
        <taxon>Chaetothyriales</taxon>
        <taxon>Herpotrichiellaceae</taxon>
        <taxon>Rhinocladiella</taxon>
    </lineage>
</organism>
<dbReference type="SUPFAM" id="SSF51735">
    <property type="entry name" value="NAD(P)-binding Rossmann-fold domains"/>
    <property type="match status" value="1"/>
</dbReference>
<name>A0A0D2HGK6_9EURO</name>
<dbReference type="Proteomes" id="UP000053617">
    <property type="component" value="Unassembled WGS sequence"/>
</dbReference>
<dbReference type="GeneID" id="25288965"/>
<evidence type="ECO:0000259" key="2">
    <source>
        <dbReference type="Pfam" id="PF22685"/>
    </source>
</evidence>
<dbReference type="GO" id="GO:0000166">
    <property type="term" value="F:nucleotide binding"/>
    <property type="evidence" value="ECO:0007669"/>
    <property type="project" value="InterPro"/>
</dbReference>
<dbReference type="STRING" id="1442369.A0A0D2HGK6"/>
<proteinExistence type="predicted"/>
<feature type="domain" description="Gfo/Idh/MocA-like oxidoreductase N-terminal" evidence="1">
    <location>
        <begin position="24"/>
        <end position="137"/>
    </location>
</feature>
<dbReference type="InterPro" id="IPR055080">
    <property type="entry name" value="Gal80p-like_C"/>
</dbReference>
<dbReference type="PANTHER" id="PTHR43708">
    <property type="entry name" value="CONSERVED EXPRESSED OXIDOREDUCTASE (EUROFUNG)"/>
    <property type="match status" value="1"/>
</dbReference>
<dbReference type="AlphaFoldDB" id="A0A0D2HGK6"/>
<dbReference type="Pfam" id="PF22685">
    <property type="entry name" value="Gal80p_C-like"/>
    <property type="match status" value="1"/>
</dbReference>
<protein>
    <recommendedName>
        <fullName evidence="5">Gfo/Idh/MocA-like oxidoreductase N-terminal domain-containing protein</fullName>
    </recommendedName>
</protein>
<dbReference type="Pfam" id="PF01408">
    <property type="entry name" value="GFO_IDH_MocA"/>
    <property type="match status" value="1"/>
</dbReference>
<reference evidence="3 4" key="1">
    <citation type="submission" date="2015-01" db="EMBL/GenBank/DDBJ databases">
        <title>The Genome Sequence of Rhinocladiella mackenzie CBS 650.93.</title>
        <authorList>
            <consortium name="The Broad Institute Genomics Platform"/>
            <person name="Cuomo C."/>
            <person name="de Hoog S."/>
            <person name="Gorbushina A."/>
            <person name="Stielow B."/>
            <person name="Teixiera M."/>
            <person name="Abouelleil A."/>
            <person name="Chapman S.B."/>
            <person name="Priest M."/>
            <person name="Young S.K."/>
            <person name="Wortman J."/>
            <person name="Nusbaum C."/>
            <person name="Birren B."/>
        </authorList>
    </citation>
    <scope>NUCLEOTIDE SEQUENCE [LARGE SCALE GENOMIC DNA]</scope>
    <source>
        <strain evidence="3 4">CBS 650.93</strain>
    </source>
</reference>
<evidence type="ECO:0000313" key="4">
    <source>
        <dbReference type="Proteomes" id="UP000053617"/>
    </source>
</evidence>
<keyword evidence="4" id="KW-1185">Reference proteome</keyword>